<dbReference type="InterPro" id="IPR019810">
    <property type="entry name" value="Citrate_synthase_AS"/>
</dbReference>
<evidence type="ECO:0000256" key="3">
    <source>
        <dbReference type="ARBA" id="ARBA00012972"/>
    </source>
</evidence>
<dbReference type="RefSeq" id="WP_184766975.1">
    <property type="nucleotide sequence ID" value="NZ_JACHGI010000001.1"/>
</dbReference>
<keyword evidence="7" id="KW-0012">Acyltransferase</keyword>
<sequence>MKKASEPLYLSAREAAGELAVSPATLYAYVSRGLIRSEPSDDARARRYRADDVRALLARRAPAGQASAGETEAPVLDSAISTITSEGSVYRGVQAVALAEHATLEQAATLLWDMNDADPFAATNMPVVSDTMRAVASVTAGEAPIPRAIAMLALAGGNDSRAFNRSRQGRVEVGARAVRLLTSGILGTNPSPAPVHLQVAGAWAPDNPHAEAIFRRALVLLADHELNPSTWTVRCAASTGINIYDALISGLVALKGPRHGGAGPLAAHMVADFAATDVAANIRERVAIGDRIPGFGHTVYRDGDPRADSLLAALAGAGADRRLAVEAPALITEATGLHPNIDYALAVMVRMFGLPIGYETAFFAIARSTGWVAHAIEQLTSGVLIRPRARYVGPALGRGGSQA</sequence>
<accession>A0A8E1WAZ0</accession>
<evidence type="ECO:0000256" key="4">
    <source>
        <dbReference type="ARBA" id="ARBA00022679"/>
    </source>
</evidence>
<feature type="domain" description="HTH merR-type" evidence="6">
    <location>
        <begin position="9"/>
        <end position="57"/>
    </location>
</feature>
<reference evidence="7 8" key="1">
    <citation type="submission" date="2020-08" db="EMBL/GenBank/DDBJ databases">
        <title>Genomic Encyclopedia of Type Strains, Phase IV (KMG-IV): sequencing the most valuable type-strain genomes for metagenomic binning, comparative biology and taxonomic classification.</title>
        <authorList>
            <person name="Goeker M."/>
        </authorList>
    </citation>
    <scope>NUCLEOTIDE SEQUENCE [LARGE SCALE GENOMIC DNA]</scope>
    <source>
        <strain evidence="7 8">DSM 17454</strain>
    </source>
</reference>
<evidence type="ECO:0000259" key="6">
    <source>
        <dbReference type="PROSITE" id="PS50937"/>
    </source>
</evidence>
<dbReference type="GO" id="GO:0006099">
    <property type="term" value="P:tricarboxylic acid cycle"/>
    <property type="evidence" value="ECO:0007669"/>
    <property type="project" value="UniProtKB-UniPathway"/>
</dbReference>
<dbReference type="Proteomes" id="UP000532373">
    <property type="component" value="Unassembled WGS sequence"/>
</dbReference>
<evidence type="ECO:0000313" key="7">
    <source>
        <dbReference type="EMBL" id="MBB6464374.1"/>
    </source>
</evidence>
<dbReference type="InterPro" id="IPR016143">
    <property type="entry name" value="Citrate_synth-like_sm_a-sub"/>
</dbReference>
<dbReference type="PRINTS" id="PR00143">
    <property type="entry name" value="CITRTSNTHASE"/>
</dbReference>
<dbReference type="EMBL" id="JACHGI010000001">
    <property type="protein sequence ID" value="MBB6464374.1"/>
    <property type="molecule type" value="Genomic_DNA"/>
</dbReference>
<dbReference type="PANTHER" id="PTHR11739:SF4">
    <property type="entry name" value="CITRATE SYNTHASE, PEROXISOMAL"/>
    <property type="match status" value="1"/>
</dbReference>
<keyword evidence="4 5" id="KW-0808">Transferase</keyword>
<name>A0A8E1WAZ0_9HYPH</name>
<dbReference type="InterPro" id="IPR000551">
    <property type="entry name" value="MerR-type_HTH_dom"/>
</dbReference>
<proteinExistence type="inferred from homology"/>
<gene>
    <name evidence="7" type="ORF">HNQ96_000221</name>
</gene>
<evidence type="ECO:0000313" key="8">
    <source>
        <dbReference type="Proteomes" id="UP000532373"/>
    </source>
</evidence>
<evidence type="ECO:0000256" key="2">
    <source>
        <dbReference type="ARBA" id="ARBA00010566"/>
    </source>
</evidence>
<dbReference type="AlphaFoldDB" id="A0A8E1WAZ0"/>
<dbReference type="GO" id="GO:0005829">
    <property type="term" value="C:cytosol"/>
    <property type="evidence" value="ECO:0007669"/>
    <property type="project" value="TreeGrafter"/>
</dbReference>
<dbReference type="Pfam" id="PF00285">
    <property type="entry name" value="Citrate_synt"/>
    <property type="match status" value="1"/>
</dbReference>
<dbReference type="InterPro" id="IPR009061">
    <property type="entry name" value="DNA-bd_dom_put_sf"/>
</dbReference>
<dbReference type="InterPro" id="IPR002020">
    <property type="entry name" value="Citrate_synthase"/>
</dbReference>
<protein>
    <recommendedName>
        <fullName evidence="3">citrate synthase (unknown stereospecificity)</fullName>
        <ecNumber evidence="3">2.3.3.16</ecNumber>
    </recommendedName>
</protein>
<dbReference type="Gene3D" id="1.10.580.10">
    <property type="entry name" value="Citrate Synthase, domain 1"/>
    <property type="match status" value="1"/>
</dbReference>
<dbReference type="UniPathway" id="UPA00223">
    <property type="reaction ID" value="UER00717"/>
</dbReference>
<dbReference type="GO" id="GO:0003677">
    <property type="term" value="F:DNA binding"/>
    <property type="evidence" value="ECO:0007669"/>
    <property type="project" value="InterPro"/>
</dbReference>
<dbReference type="EC" id="2.3.3.16" evidence="3"/>
<dbReference type="SUPFAM" id="SSF46955">
    <property type="entry name" value="Putative DNA-binding domain"/>
    <property type="match status" value="1"/>
</dbReference>
<dbReference type="PANTHER" id="PTHR11739">
    <property type="entry name" value="CITRATE SYNTHASE"/>
    <property type="match status" value="1"/>
</dbReference>
<dbReference type="CDD" id="cd06102">
    <property type="entry name" value="citrate_synt_like_2"/>
    <property type="match status" value="1"/>
</dbReference>
<evidence type="ECO:0000256" key="5">
    <source>
        <dbReference type="RuleBase" id="RU003406"/>
    </source>
</evidence>
<comment type="pathway">
    <text evidence="1">Carbohydrate metabolism; tricarboxylic acid cycle; isocitrate from oxaloacetate: step 1/2.</text>
</comment>
<dbReference type="Gene3D" id="1.10.230.10">
    <property type="entry name" value="Cytochrome P450-Terp, domain 2"/>
    <property type="match status" value="1"/>
</dbReference>
<dbReference type="GO" id="GO:0036440">
    <property type="term" value="F:citrate synthase activity"/>
    <property type="evidence" value="ECO:0007669"/>
    <property type="project" value="UniProtKB-EC"/>
</dbReference>
<dbReference type="InterPro" id="IPR016142">
    <property type="entry name" value="Citrate_synth-like_lrg_a-sub"/>
</dbReference>
<organism evidence="7 8">
    <name type="scientific">Aminobacter carboxidus</name>
    <dbReference type="NCBI Taxonomy" id="376165"/>
    <lineage>
        <taxon>Bacteria</taxon>
        <taxon>Pseudomonadati</taxon>
        <taxon>Pseudomonadota</taxon>
        <taxon>Alphaproteobacteria</taxon>
        <taxon>Hyphomicrobiales</taxon>
        <taxon>Phyllobacteriaceae</taxon>
        <taxon>Aminobacter</taxon>
    </lineage>
</organism>
<dbReference type="PROSITE" id="PS50937">
    <property type="entry name" value="HTH_MERR_2"/>
    <property type="match status" value="1"/>
</dbReference>
<comment type="similarity">
    <text evidence="2 5">Belongs to the citrate synthase family.</text>
</comment>
<dbReference type="PROSITE" id="PS00480">
    <property type="entry name" value="CITRATE_SYNTHASE"/>
    <property type="match status" value="1"/>
</dbReference>
<dbReference type="InterPro" id="IPR036969">
    <property type="entry name" value="Citrate_synthase_sf"/>
</dbReference>
<dbReference type="SUPFAM" id="SSF48256">
    <property type="entry name" value="Citrate synthase"/>
    <property type="match status" value="1"/>
</dbReference>
<dbReference type="GO" id="GO:0006355">
    <property type="term" value="P:regulation of DNA-templated transcription"/>
    <property type="evidence" value="ECO:0007669"/>
    <property type="project" value="InterPro"/>
</dbReference>
<dbReference type="GO" id="GO:0005975">
    <property type="term" value="P:carbohydrate metabolic process"/>
    <property type="evidence" value="ECO:0007669"/>
    <property type="project" value="TreeGrafter"/>
</dbReference>
<evidence type="ECO:0000256" key="1">
    <source>
        <dbReference type="ARBA" id="ARBA00004751"/>
    </source>
</evidence>
<comment type="caution">
    <text evidence="7">The sequence shown here is derived from an EMBL/GenBank/DDBJ whole genome shotgun (WGS) entry which is preliminary data.</text>
</comment>